<dbReference type="OrthoDB" id="5340910at2759"/>
<feature type="transmembrane region" description="Helical" evidence="2">
    <location>
        <begin position="20"/>
        <end position="42"/>
    </location>
</feature>
<evidence type="ECO:0000313" key="4">
    <source>
        <dbReference type="Proteomes" id="UP000054538"/>
    </source>
</evidence>
<organism evidence="3 4">
    <name type="scientific">Paxillus rubicundulus Ve08.2h10</name>
    <dbReference type="NCBI Taxonomy" id="930991"/>
    <lineage>
        <taxon>Eukaryota</taxon>
        <taxon>Fungi</taxon>
        <taxon>Dikarya</taxon>
        <taxon>Basidiomycota</taxon>
        <taxon>Agaricomycotina</taxon>
        <taxon>Agaricomycetes</taxon>
        <taxon>Agaricomycetidae</taxon>
        <taxon>Boletales</taxon>
        <taxon>Paxilineae</taxon>
        <taxon>Paxillaceae</taxon>
        <taxon>Paxillus</taxon>
    </lineage>
</organism>
<evidence type="ECO:0000313" key="3">
    <source>
        <dbReference type="EMBL" id="KIK96927.1"/>
    </source>
</evidence>
<reference evidence="3 4" key="1">
    <citation type="submission" date="2014-04" db="EMBL/GenBank/DDBJ databases">
        <authorList>
            <consortium name="DOE Joint Genome Institute"/>
            <person name="Kuo A."/>
            <person name="Kohler A."/>
            <person name="Jargeat P."/>
            <person name="Nagy L.G."/>
            <person name="Floudas D."/>
            <person name="Copeland A."/>
            <person name="Barry K.W."/>
            <person name="Cichocki N."/>
            <person name="Veneault-Fourrey C."/>
            <person name="LaButti K."/>
            <person name="Lindquist E.A."/>
            <person name="Lipzen A."/>
            <person name="Lundell T."/>
            <person name="Morin E."/>
            <person name="Murat C."/>
            <person name="Sun H."/>
            <person name="Tunlid A."/>
            <person name="Henrissat B."/>
            <person name="Grigoriev I.V."/>
            <person name="Hibbett D.S."/>
            <person name="Martin F."/>
            <person name="Nordberg H.P."/>
            <person name="Cantor M.N."/>
            <person name="Hua S.X."/>
        </authorList>
    </citation>
    <scope>NUCLEOTIDE SEQUENCE [LARGE SCALE GENOMIC DNA]</scope>
    <source>
        <strain evidence="3 4">Ve08.2h10</strain>
    </source>
</reference>
<gene>
    <name evidence="3" type="ORF">PAXRUDRAFT_825457</name>
</gene>
<evidence type="ECO:0000256" key="1">
    <source>
        <dbReference type="SAM" id="MobiDB-lite"/>
    </source>
</evidence>
<protein>
    <recommendedName>
        <fullName evidence="5">SH3 domain-containing protein</fullName>
    </recommendedName>
</protein>
<accession>A0A0D0DGC9</accession>
<keyword evidence="2" id="KW-0472">Membrane</keyword>
<dbReference type="EMBL" id="KN824960">
    <property type="protein sequence ID" value="KIK96927.1"/>
    <property type="molecule type" value="Genomic_DNA"/>
</dbReference>
<evidence type="ECO:0008006" key="5">
    <source>
        <dbReference type="Google" id="ProtNLM"/>
    </source>
</evidence>
<dbReference type="Proteomes" id="UP000054538">
    <property type="component" value="Unassembled WGS sequence"/>
</dbReference>
<proteinExistence type="predicted"/>
<keyword evidence="2" id="KW-1133">Transmembrane helix</keyword>
<dbReference type="AlphaFoldDB" id="A0A0D0DGC9"/>
<keyword evidence="2" id="KW-0812">Transmembrane</keyword>
<reference evidence="4" key="2">
    <citation type="submission" date="2015-01" db="EMBL/GenBank/DDBJ databases">
        <title>Evolutionary Origins and Diversification of the Mycorrhizal Mutualists.</title>
        <authorList>
            <consortium name="DOE Joint Genome Institute"/>
            <consortium name="Mycorrhizal Genomics Consortium"/>
            <person name="Kohler A."/>
            <person name="Kuo A."/>
            <person name="Nagy L.G."/>
            <person name="Floudas D."/>
            <person name="Copeland A."/>
            <person name="Barry K.W."/>
            <person name="Cichocki N."/>
            <person name="Veneault-Fourrey C."/>
            <person name="LaButti K."/>
            <person name="Lindquist E.A."/>
            <person name="Lipzen A."/>
            <person name="Lundell T."/>
            <person name="Morin E."/>
            <person name="Murat C."/>
            <person name="Riley R."/>
            <person name="Ohm R."/>
            <person name="Sun H."/>
            <person name="Tunlid A."/>
            <person name="Henrissat B."/>
            <person name="Grigoriev I.V."/>
            <person name="Hibbett D.S."/>
            <person name="Martin F."/>
        </authorList>
    </citation>
    <scope>NUCLEOTIDE SEQUENCE [LARGE SCALE GENOMIC DNA]</scope>
    <source>
        <strain evidence="4">Ve08.2h10</strain>
    </source>
</reference>
<dbReference type="STRING" id="930991.A0A0D0DGC9"/>
<dbReference type="InParanoid" id="A0A0D0DGC9"/>
<feature type="region of interest" description="Disordered" evidence="1">
    <location>
        <begin position="107"/>
        <end position="192"/>
    </location>
</feature>
<dbReference type="HOGENOM" id="CLU_918506_0_0_1"/>
<sequence length="310" mass="33382">MAPHIFSRGDSSNSPSGANYVYVAGFTVAGLVVLAVSFWALIRYQRRRMTNKRCEERGAAFLHVRGVVRPMMAEVNSSSTSIPDAFSRDGLMPSIVMPEKILARKPFSPGSSGKVPITSQPGASPPSSPSPCQPPRPTTPSSLPCPRAMSVLNPAHPQHGRASFGFSGHSQPRFPPGLHSRESSASSTSSSQARPVCRLFEPVLADELSIARPGEHLTLLHSFDDGWCLVARDTSHPALSSYLRSSRLSGQMKSSSEHIEVGLVPAWVFTRPMKGLIVSRPVRSTSVNILQAAQDSAPSRDALISWSNFA</sequence>
<evidence type="ECO:0000256" key="2">
    <source>
        <dbReference type="SAM" id="Phobius"/>
    </source>
</evidence>
<keyword evidence="4" id="KW-1185">Reference proteome</keyword>
<feature type="compositionally biased region" description="Pro residues" evidence="1">
    <location>
        <begin position="123"/>
        <end position="138"/>
    </location>
</feature>
<name>A0A0D0DGC9_9AGAM</name>